<dbReference type="STRING" id="573370.DMR_32160"/>
<dbReference type="InterPro" id="IPR004322">
    <property type="entry name" value="Plasmid_replicase_bac"/>
</dbReference>
<evidence type="ECO:0000313" key="2">
    <source>
        <dbReference type="Proteomes" id="UP000009071"/>
    </source>
</evidence>
<accession>C4XJF7</accession>
<organism evidence="1 2">
    <name type="scientific">Solidesulfovibrio magneticus (strain ATCC 700980 / DSM 13731 / RS-1)</name>
    <name type="common">Desulfovibrio magneticus</name>
    <dbReference type="NCBI Taxonomy" id="573370"/>
    <lineage>
        <taxon>Bacteria</taxon>
        <taxon>Pseudomonadati</taxon>
        <taxon>Thermodesulfobacteriota</taxon>
        <taxon>Desulfovibrionia</taxon>
        <taxon>Desulfovibrionales</taxon>
        <taxon>Desulfovibrionaceae</taxon>
        <taxon>Solidesulfovibrio</taxon>
    </lineage>
</organism>
<protein>
    <submittedName>
        <fullName evidence="1">Rep protein</fullName>
    </submittedName>
</protein>
<evidence type="ECO:0000313" key="1">
    <source>
        <dbReference type="EMBL" id="BAH76707.1"/>
    </source>
</evidence>
<dbReference type="OrthoDB" id="5445431at2"/>
<dbReference type="KEGG" id="dma:DMR_32160"/>
<proteinExistence type="predicted"/>
<dbReference type="HOGENOM" id="CLU_045112_1_0_7"/>
<dbReference type="Pfam" id="PF03090">
    <property type="entry name" value="Replicase"/>
    <property type="match status" value="1"/>
</dbReference>
<dbReference type="Gene3D" id="1.10.340.50">
    <property type="match status" value="1"/>
</dbReference>
<dbReference type="eggNOG" id="COG2197">
    <property type="taxonomic scope" value="Bacteria"/>
</dbReference>
<gene>
    <name evidence="1" type="ordered locus">DMR_32160</name>
</gene>
<dbReference type="EMBL" id="AP010904">
    <property type="protein sequence ID" value="BAH76707.1"/>
    <property type="molecule type" value="Genomic_DNA"/>
</dbReference>
<dbReference type="Proteomes" id="UP000009071">
    <property type="component" value="Chromosome"/>
</dbReference>
<reference evidence="1 2" key="1">
    <citation type="journal article" date="2009" name="Genome Res.">
        <title>Whole genome sequence of Desulfovibrio magneticus strain RS-1 revealed common gene clusters in magnetotactic bacteria.</title>
        <authorList>
            <person name="Nakazawa H."/>
            <person name="Arakaki A."/>
            <person name="Narita-Yamada S."/>
            <person name="Yashiro I."/>
            <person name="Jinno K."/>
            <person name="Aoki N."/>
            <person name="Tsuruyama A."/>
            <person name="Okamura Y."/>
            <person name="Tanikawa S."/>
            <person name="Fujita N."/>
            <person name="Takeyama H."/>
            <person name="Matsunaga T."/>
        </authorList>
    </citation>
    <scope>NUCLEOTIDE SEQUENCE [LARGE SCALE GENOMIC DNA]</scope>
    <source>
        <strain evidence="2">ATCC 700980 / DSM 13731 / RS-1</strain>
    </source>
</reference>
<dbReference type="RefSeq" id="WP_015861859.1">
    <property type="nucleotide sequence ID" value="NC_012796.1"/>
</dbReference>
<keyword evidence="2" id="KW-1185">Reference proteome</keyword>
<dbReference type="AlphaFoldDB" id="C4XJF7"/>
<name>C4XJF7_SOLM1</name>
<sequence>MPTIVSSISPQERFKQHFDRTIRWGSGKVIDNCSLPDEAFEKSNYLLFPKSRRNYLCLDLDWEGGVSVWMDEGLPQPTISFVNNENSHGTLAYELKKPIYWPCNENFKKIRISCVNYFKAVLHGYEKKTSADPGYTNASIKNPFSSKWKVTWHNEAYNLNYLAEFVEVSSCHGFRKYDKDKIYAGRNEELFHIARKWSVSIVKQFNDYDVFQEGLYNYLLEQNYSVISVNWSSKGPLSESEVLTISRNVSRYIWNRKDDAQYKYIFKNYGVMNLKDIDSNVSDDDKETVIKERQSLGAKYVHEIRKNNTLEVICNAILKLYLNNQNLSYNKISIESGIGYKTVLKYKSQIIMFKNRLLESKS</sequence>